<name>A0A934JSJ4_9GAMM</name>
<dbReference type="RefSeq" id="WP_199470346.1">
    <property type="nucleotide sequence ID" value="NZ_JAEMNX010000037.1"/>
</dbReference>
<comment type="caution">
    <text evidence="1">The sequence shown here is derived from an EMBL/GenBank/DDBJ whole genome shotgun (WGS) entry which is preliminary data.</text>
</comment>
<proteinExistence type="predicted"/>
<organism evidence="1 2">
    <name type="scientific">Marinomonas transparens</name>
    <dbReference type="NCBI Taxonomy" id="2795388"/>
    <lineage>
        <taxon>Bacteria</taxon>
        <taxon>Pseudomonadati</taxon>
        <taxon>Pseudomonadota</taxon>
        <taxon>Gammaproteobacteria</taxon>
        <taxon>Oceanospirillales</taxon>
        <taxon>Oceanospirillaceae</taxon>
        <taxon>Marinomonas</taxon>
    </lineage>
</organism>
<accession>A0A934JSJ4</accession>
<evidence type="ECO:0000313" key="1">
    <source>
        <dbReference type="EMBL" id="MBJ7539953.1"/>
    </source>
</evidence>
<dbReference type="EMBL" id="JAEMNX010000037">
    <property type="protein sequence ID" value="MBJ7539953.1"/>
    <property type="molecule type" value="Genomic_DNA"/>
</dbReference>
<reference evidence="1" key="1">
    <citation type="submission" date="2020-12" db="EMBL/GenBank/DDBJ databases">
        <title>Marinomonas arctica sp. nov., a psychrotolerant bacterium isolated from the Arctic.</title>
        <authorList>
            <person name="Zhang Y."/>
        </authorList>
    </citation>
    <scope>NUCLEOTIDE SEQUENCE</scope>
    <source>
        <strain evidence="1">C1424</strain>
    </source>
</reference>
<keyword evidence="2" id="KW-1185">Reference proteome</keyword>
<gene>
    <name evidence="1" type="ORF">I8J31_19960</name>
</gene>
<dbReference type="AlphaFoldDB" id="A0A934JSJ4"/>
<evidence type="ECO:0000313" key="2">
    <source>
        <dbReference type="Proteomes" id="UP000628710"/>
    </source>
</evidence>
<protein>
    <submittedName>
        <fullName evidence="1">Uncharacterized protein</fullName>
    </submittedName>
</protein>
<dbReference type="Proteomes" id="UP000628710">
    <property type="component" value="Unassembled WGS sequence"/>
</dbReference>
<sequence length="297" mass="34279">MFIYLDLNIISSIATGDLILEALPNDEFVFSKLHIQEILRSNDPYKYIDVLEQIDAKYLVPVLSGNPLLISHCVISTEYILPSIVYEEERQRPMVPHSYYDALAWSNGYEDEGELDRFSSDLVRSAREAIEKINFNKELKENFLKCVDIAEAKVDERIQKIKYLGNDNEAYRKMIGSFRGALNNLQSPVIFNIWGHLNKEKIGDNTPEEFFGFQRAPYEIYGIIMCCGVFDKIGYQAEAKKIKSSDKQPNVQSDAYHIAFASYCDKFISLDKKSIHRAKAIYEFRRIKTEAILLKIN</sequence>